<feature type="transmembrane region" description="Helical" evidence="1">
    <location>
        <begin position="111"/>
        <end position="136"/>
    </location>
</feature>
<sequence length="155" mass="16880">MYPQQPQQQPSGSGIALTTKYHWMTFMLALFKPVIEINGQRVGNAWGRQIIPLQPGQYHLHVHVPYLWPLGKADLPINVYAGQTVEIEYRAPLIAFIGGAMGAPPQKWPGLVFTIIMFAVVGVLILCACGGTILAASTSNSTSADTFHAVTQLLH</sequence>
<keyword evidence="1" id="KW-0812">Transmembrane</keyword>
<organism evidence="2 3">
    <name type="scientific">Paractinoplanes ferrugineus</name>
    <dbReference type="NCBI Taxonomy" id="113564"/>
    <lineage>
        <taxon>Bacteria</taxon>
        <taxon>Bacillati</taxon>
        <taxon>Actinomycetota</taxon>
        <taxon>Actinomycetes</taxon>
        <taxon>Micromonosporales</taxon>
        <taxon>Micromonosporaceae</taxon>
        <taxon>Paractinoplanes</taxon>
    </lineage>
</organism>
<proteinExistence type="predicted"/>
<evidence type="ECO:0000313" key="2">
    <source>
        <dbReference type="EMBL" id="GIE13418.1"/>
    </source>
</evidence>
<dbReference type="EMBL" id="BOMM01000049">
    <property type="protein sequence ID" value="GIE13418.1"/>
    <property type="molecule type" value="Genomic_DNA"/>
</dbReference>
<dbReference type="Proteomes" id="UP000598174">
    <property type="component" value="Unassembled WGS sequence"/>
</dbReference>
<gene>
    <name evidence="2" type="ORF">Afe05nite_52580</name>
</gene>
<reference evidence="2" key="1">
    <citation type="submission" date="2021-01" db="EMBL/GenBank/DDBJ databases">
        <title>Whole genome shotgun sequence of Actinoplanes ferrugineus NBRC 15555.</title>
        <authorList>
            <person name="Komaki H."/>
            <person name="Tamura T."/>
        </authorList>
    </citation>
    <scope>NUCLEOTIDE SEQUENCE</scope>
    <source>
        <strain evidence="2">NBRC 15555</strain>
    </source>
</reference>
<keyword evidence="3" id="KW-1185">Reference proteome</keyword>
<dbReference type="AlphaFoldDB" id="A0A919J3R8"/>
<name>A0A919J3R8_9ACTN</name>
<accession>A0A919J3R8</accession>
<keyword evidence="1" id="KW-0472">Membrane</keyword>
<protein>
    <submittedName>
        <fullName evidence="2">Uncharacterized protein</fullName>
    </submittedName>
</protein>
<keyword evidence="1" id="KW-1133">Transmembrane helix</keyword>
<comment type="caution">
    <text evidence="2">The sequence shown here is derived from an EMBL/GenBank/DDBJ whole genome shotgun (WGS) entry which is preliminary data.</text>
</comment>
<evidence type="ECO:0000313" key="3">
    <source>
        <dbReference type="Proteomes" id="UP000598174"/>
    </source>
</evidence>
<evidence type="ECO:0000256" key="1">
    <source>
        <dbReference type="SAM" id="Phobius"/>
    </source>
</evidence>